<dbReference type="InterPro" id="IPR042240">
    <property type="entry name" value="CHASE_sf"/>
</dbReference>
<dbReference type="InterPro" id="IPR000160">
    <property type="entry name" value="GGDEF_dom"/>
</dbReference>
<comment type="cofactor">
    <cofactor evidence="1">
        <name>Mg(2+)</name>
        <dbReference type="ChEBI" id="CHEBI:18420"/>
    </cofactor>
</comment>
<dbReference type="GO" id="GO:0007165">
    <property type="term" value="P:signal transduction"/>
    <property type="evidence" value="ECO:0007669"/>
    <property type="project" value="UniProtKB-ARBA"/>
</dbReference>
<dbReference type="Pfam" id="PF00990">
    <property type="entry name" value="GGDEF"/>
    <property type="match status" value="1"/>
</dbReference>
<dbReference type="InterPro" id="IPR052155">
    <property type="entry name" value="Biofilm_reg_signaling"/>
</dbReference>
<dbReference type="PROSITE" id="PS50839">
    <property type="entry name" value="CHASE"/>
    <property type="match status" value="1"/>
</dbReference>
<evidence type="ECO:0000313" key="10">
    <source>
        <dbReference type="EMBL" id="EAR63122.1"/>
    </source>
</evidence>
<dbReference type="PROSITE" id="PS50883">
    <property type="entry name" value="EAL"/>
    <property type="match status" value="1"/>
</dbReference>
<dbReference type="SUPFAM" id="SSF55073">
    <property type="entry name" value="Nucleotide cyclase"/>
    <property type="match status" value="1"/>
</dbReference>
<dbReference type="PANTHER" id="PTHR44757:SF2">
    <property type="entry name" value="BIOFILM ARCHITECTURE MAINTENANCE PROTEIN MBAA"/>
    <property type="match status" value="1"/>
</dbReference>
<dbReference type="GO" id="GO:0003824">
    <property type="term" value="F:catalytic activity"/>
    <property type="evidence" value="ECO:0007669"/>
    <property type="project" value="UniProtKB-ARBA"/>
</dbReference>
<dbReference type="OrthoDB" id="1316910at2"/>
<evidence type="ECO:0000256" key="4">
    <source>
        <dbReference type="ARBA" id="ARBA00022989"/>
    </source>
</evidence>
<comment type="subcellular location">
    <subcellularLocation>
        <location evidence="2">Membrane</location>
    </subcellularLocation>
</comment>
<organism evidence="10 11">
    <name type="scientific">Neptuniibacter caesariensis</name>
    <dbReference type="NCBI Taxonomy" id="207954"/>
    <lineage>
        <taxon>Bacteria</taxon>
        <taxon>Pseudomonadati</taxon>
        <taxon>Pseudomonadota</taxon>
        <taxon>Gammaproteobacteria</taxon>
        <taxon>Oceanospirillales</taxon>
        <taxon>Oceanospirillaceae</taxon>
        <taxon>Neptuniibacter</taxon>
    </lineage>
</organism>
<dbReference type="Gene3D" id="3.30.450.350">
    <property type="entry name" value="CHASE domain"/>
    <property type="match status" value="1"/>
</dbReference>
<keyword evidence="11" id="KW-1185">Reference proteome</keyword>
<dbReference type="GO" id="GO:0016020">
    <property type="term" value="C:membrane"/>
    <property type="evidence" value="ECO:0007669"/>
    <property type="project" value="UniProtKB-SubCell"/>
</dbReference>
<dbReference type="InterPro" id="IPR001633">
    <property type="entry name" value="EAL_dom"/>
</dbReference>
<evidence type="ECO:0000256" key="5">
    <source>
        <dbReference type="ARBA" id="ARBA00023136"/>
    </source>
</evidence>
<dbReference type="Pfam" id="PF03924">
    <property type="entry name" value="CHASE"/>
    <property type="match status" value="1"/>
</dbReference>
<dbReference type="CDD" id="cd01949">
    <property type="entry name" value="GGDEF"/>
    <property type="match status" value="1"/>
</dbReference>
<keyword evidence="4 6" id="KW-1133">Transmembrane helix</keyword>
<protein>
    <submittedName>
        <fullName evidence="10">Signaling protein with a sensor domain, CHASE, GGDEF and EAL domains</fullName>
    </submittedName>
</protein>
<dbReference type="FunFam" id="3.30.70.270:FF:000001">
    <property type="entry name" value="Diguanylate cyclase domain protein"/>
    <property type="match status" value="1"/>
</dbReference>
<dbReference type="InterPro" id="IPR035919">
    <property type="entry name" value="EAL_sf"/>
</dbReference>
<feature type="transmembrane region" description="Helical" evidence="6">
    <location>
        <begin position="267"/>
        <end position="289"/>
    </location>
</feature>
<gene>
    <name evidence="10" type="ORF">MED92_08381</name>
</gene>
<evidence type="ECO:0000313" key="11">
    <source>
        <dbReference type="Proteomes" id="UP000002171"/>
    </source>
</evidence>
<dbReference type="Gene3D" id="3.30.70.270">
    <property type="match status" value="1"/>
</dbReference>
<accession>A0A7U8C7Q9</accession>
<dbReference type="SMART" id="SM01079">
    <property type="entry name" value="CHASE"/>
    <property type="match status" value="1"/>
</dbReference>
<name>A0A7U8C7Q9_NEPCE</name>
<comment type="caution">
    <text evidence="10">The sequence shown here is derived from an EMBL/GenBank/DDBJ whole genome shotgun (WGS) entry which is preliminary data.</text>
</comment>
<dbReference type="NCBIfam" id="TIGR00254">
    <property type="entry name" value="GGDEF"/>
    <property type="match status" value="1"/>
</dbReference>
<dbReference type="InterPro" id="IPR029787">
    <property type="entry name" value="Nucleotide_cyclase"/>
</dbReference>
<reference evidence="10 11" key="1">
    <citation type="submission" date="2006-02" db="EMBL/GenBank/DDBJ databases">
        <authorList>
            <person name="Pinhassi J."/>
            <person name="Pedros-Alio C."/>
            <person name="Ferriera S."/>
            <person name="Johnson J."/>
            <person name="Kravitz S."/>
            <person name="Halpern A."/>
            <person name="Remington K."/>
            <person name="Beeson K."/>
            <person name="Tran B."/>
            <person name="Rogers Y.-H."/>
            <person name="Friedman R."/>
            <person name="Venter J.C."/>
        </authorList>
    </citation>
    <scope>NUCLEOTIDE SEQUENCE [LARGE SCALE GENOMIC DNA]</scope>
    <source>
        <strain evidence="10 11">MED92</strain>
    </source>
</reference>
<evidence type="ECO:0000259" key="7">
    <source>
        <dbReference type="PROSITE" id="PS50839"/>
    </source>
</evidence>
<dbReference type="PROSITE" id="PS50887">
    <property type="entry name" value="GGDEF"/>
    <property type="match status" value="1"/>
</dbReference>
<dbReference type="Proteomes" id="UP000002171">
    <property type="component" value="Unassembled WGS sequence"/>
</dbReference>
<keyword evidence="3 6" id="KW-0812">Transmembrane</keyword>
<evidence type="ECO:0000256" key="1">
    <source>
        <dbReference type="ARBA" id="ARBA00001946"/>
    </source>
</evidence>
<keyword evidence="5 6" id="KW-0472">Membrane</keyword>
<dbReference type="RefSeq" id="WP_007022140.1">
    <property type="nucleotide sequence ID" value="NZ_CH724126.1"/>
</dbReference>
<evidence type="ECO:0000259" key="9">
    <source>
        <dbReference type="PROSITE" id="PS50887"/>
    </source>
</evidence>
<evidence type="ECO:0000256" key="6">
    <source>
        <dbReference type="SAM" id="Phobius"/>
    </source>
</evidence>
<proteinExistence type="predicted"/>
<evidence type="ECO:0000259" key="8">
    <source>
        <dbReference type="PROSITE" id="PS50883"/>
    </source>
</evidence>
<dbReference type="SUPFAM" id="SSF141868">
    <property type="entry name" value="EAL domain-like"/>
    <property type="match status" value="1"/>
</dbReference>
<dbReference type="EMBL" id="AAOW01000001">
    <property type="protein sequence ID" value="EAR63122.1"/>
    <property type="molecule type" value="Genomic_DNA"/>
</dbReference>
<dbReference type="InterPro" id="IPR006189">
    <property type="entry name" value="CHASE_dom"/>
</dbReference>
<feature type="domain" description="EAL" evidence="8">
    <location>
        <begin position="478"/>
        <end position="731"/>
    </location>
</feature>
<dbReference type="SMART" id="SM00267">
    <property type="entry name" value="GGDEF"/>
    <property type="match status" value="1"/>
</dbReference>
<dbReference type="AlphaFoldDB" id="A0A7U8C7Q9"/>
<sequence length="731" mass="81963">MSSIISSSHRLLNLLTIRPFAFSAMIFSIVLIISALFISHEFERIRENIKHQAFVNLLTLGARLEGEINAHLVVLRGLKAEVAINSDITQAEFARLVDEYLQTQLSIKHIALAPDLIITNLHPSKGNEKALGLNYRKIPAQLSAIMEAVELDEVILSGPVDLVQGGSALIARVPVFIGTDRKMLWGIVSAVIDDKDLLQRAGIDTSLWGVDIAIRGKDAKGAEGEVFYGDPAVFSPGSVSVDVILPYGRWQLAANASQGWQVSTKEVIYYWLVAFLVSLATGMAAYLIATNYREKLQAIETATYRANYDVLTGLSNRYHFSQQLQSLIYEHQRHGHMFALFFIDLDYFKEVNDNWGHPAGDELLRLFAHRMVSIVRSDDLIARLAGDEFVIVLKDLESATQAELLAEKLQLELGEPYLINGQYLSVTHSLGIAMYPADGGSMELLLQNADRAMYEAKRAGKNRIFFFNDHLSQEVKRHVQVHNEILDGLRKGQFELYLQPIMALSSGRVSKCEALVRWVHPERGLISPVEFIPVAEQTGAIKPLGEWILDEACHLSNQLRESGHSIQVSINRSVAEFYPKDADQRWLQIIDSHNVPHDMIVFEITESLLMDGGDSQLDKINMLRGKGIAFSIDDFGTGYSAINYLRHYPVDYLKIDRSFITDLLEDEQDRTLVEVIIKMGQTLGIRVVAEGVEDQAQMDMLKEFGCDYIQGFYLGKPLPYDEFIAFLSGDS</sequence>
<dbReference type="Gene3D" id="3.20.20.450">
    <property type="entry name" value="EAL domain"/>
    <property type="match status" value="1"/>
</dbReference>
<evidence type="ECO:0000256" key="2">
    <source>
        <dbReference type="ARBA" id="ARBA00004370"/>
    </source>
</evidence>
<evidence type="ECO:0000256" key="3">
    <source>
        <dbReference type="ARBA" id="ARBA00022692"/>
    </source>
</evidence>
<dbReference type="Pfam" id="PF00563">
    <property type="entry name" value="EAL"/>
    <property type="match status" value="1"/>
</dbReference>
<dbReference type="CDD" id="cd01948">
    <property type="entry name" value="EAL"/>
    <property type="match status" value="1"/>
</dbReference>
<feature type="domain" description="GGDEF" evidence="9">
    <location>
        <begin position="336"/>
        <end position="469"/>
    </location>
</feature>
<feature type="domain" description="CHASE" evidence="7">
    <location>
        <begin position="114"/>
        <end position="253"/>
    </location>
</feature>
<dbReference type="InterPro" id="IPR043128">
    <property type="entry name" value="Rev_trsase/Diguanyl_cyclase"/>
</dbReference>
<feature type="transmembrane region" description="Helical" evidence="6">
    <location>
        <begin position="20"/>
        <end position="38"/>
    </location>
</feature>
<dbReference type="SMART" id="SM00052">
    <property type="entry name" value="EAL"/>
    <property type="match status" value="1"/>
</dbReference>
<dbReference type="PANTHER" id="PTHR44757">
    <property type="entry name" value="DIGUANYLATE CYCLASE DGCP"/>
    <property type="match status" value="1"/>
</dbReference>